<sequence length="209" mass="24435">MSITRAYFHEDDYCQIEILPAQNWEHCANELRKISEFSEQHKAPGGVGWTAMYMRGESPKTLSSLKIGFELFSSALAQHLPMFDRVETGYSSHVEECPDTRAYGFEGACVVFIASDEEQNTANVWLTINDLSESQQKDLIEAFRSIERLEELLFVDWGWGSLFFLRDEASSQHYLQERTERIKAFQKKWLEERSSNNEMPKAPWWRFWG</sequence>
<keyword evidence="2" id="KW-1185">Reference proteome</keyword>
<name>A0ABV7H0Z5_9BURK</name>
<organism evidence="1 2">
    <name type="scientific">Piscinibacterium candidicorallinum</name>
    <dbReference type="NCBI Taxonomy" id="1793872"/>
    <lineage>
        <taxon>Bacteria</taxon>
        <taxon>Pseudomonadati</taxon>
        <taxon>Pseudomonadota</taxon>
        <taxon>Betaproteobacteria</taxon>
        <taxon>Burkholderiales</taxon>
        <taxon>Piscinibacterium</taxon>
    </lineage>
</organism>
<proteinExistence type="predicted"/>
<evidence type="ECO:0000313" key="2">
    <source>
        <dbReference type="Proteomes" id="UP001595556"/>
    </source>
</evidence>
<reference evidence="2" key="1">
    <citation type="journal article" date="2019" name="Int. J. Syst. Evol. Microbiol.">
        <title>The Global Catalogue of Microorganisms (GCM) 10K type strain sequencing project: providing services to taxonomists for standard genome sequencing and annotation.</title>
        <authorList>
            <consortium name="The Broad Institute Genomics Platform"/>
            <consortium name="The Broad Institute Genome Sequencing Center for Infectious Disease"/>
            <person name="Wu L."/>
            <person name="Ma J."/>
        </authorList>
    </citation>
    <scope>NUCLEOTIDE SEQUENCE [LARGE SCALE GENOMIC DNA]</scope>
    <source>
        <strain evidence="2">KCTC 52168</strain>
    </source>
</reference>
<evidence type="ECO:0000313" key="1">
    <source>
        <dbReference type="EMBL" id="MFC3146243.1"/>
    </source>
</evidence>
<dbReference type="RefSeq" id="WP_377300524.1">
    <property type="nucleotide sequence ID" value="NZ_CP180191.1"/>
</dbReference>
<protein>
    <recommendedName>
        <fullName evidence="3">DUF695 domain-containing protein</fullName>
    </recommendedName>
</protein>
<evidence type="ECO:0008006" key="3">
    <source>
        <dbReference type="Google" id="ProtNLM"/>
    </source>
</evidence>
<gene>
    <name evidence="1" type="ORF">ACFOEN_01155</name>
</gene>
<dbReference type="EMBL" id="JBHRTI010000003">
    <property type="protein sequence ID" value="MFC3146243.1"/>
    <property type="molecule type" value="Genomic_DNA"/>
</dbReference>
<dbReference type="Proteomes" id="UP001595556">
    <property type="component" value="Unassembled WGS sequence"/>
</dbReference>
<comment type="caution">
    <text evidence="1">The sequence shown here is derived from an EMBL/GenBank/DDBJ whole genome shotgun (WGS) entry which is preliminary data.</text>
</comment>
<accession>A0ABV7H0Z5</accession>